<dbReference type="SUPFAM" id="SSF56112">
    <property type="entry name" value="Protein kinase-like (PK-like)"/>
    <property type="match status" value="1"/>
</dbReference>
<name>A0A1X7V1V5_AMPQE</name>
<dbReference type="PROSITE" id="PS50011">
    <property type="entry name" value="PROTEIN_KINASE_DOM"/>
    <property type="match status" value="1"/>
</dbReference>
<dbReference type="InterPro" id="IPR000719">
    <property type="entry name" value="Prot_kinase_dom"/>
</dbReference>
<evidence type="ECO:0000256" key="6">
    <source>
        <dbReference type="SAM" id="MobiDB-lite"/>
    </source>
</evidence>
<dbReference type="KEGG" id="aqu:100634854"/>
<feature type="compositionally biased region" description="Acidic residues" evidence="6">
    <location>
        <begin position="40"/>
        <end position="50"/>
    </location>
</feature>
<feature type="compositionally biased region" description="Pro residues" evidence="6">
    <location>
        <begin position="204"/>
        <end position="249"/>
    </location>
</feature>
<dbReference type="SMART" id="SM00220">
    <property type="entry name" value="S_TKc"/>
    <property type="match status" value="1"/>
</dbReference>
<dbReference type="EnsemblMetazoa" id="Aqu2.1.33552_001">
    <property type="protein sequence ID" value="Aqu2.1.33552_001"/>
    <property type="gene ID" value="Aqu2.1.33552"/>
</dbReference>
<proteinExistence type="predicted"/>
<dbReference type="Pfam" id="PF19431">
    <property type="entry name" value="MEKK4_N"/>
    <property type="match status" value="1"/>
</dbReference>
<gene>
    <name evidence="8" type="primary">100634854</name>
</gene>
<dbReference type="GO" id="GO:0004674">
    <property type="term" value="F:protein serine/threonine kinase activity"/>
    <property type="evidence" value="ECO:0007669"/>
    <property type="project" value="UniProtKB-KW"/>
</dbReference>
<feature type="region of interest" description="Disordered" evidence="6">
    <location>
        <begin position="683"/>
        <end position="713"/>
    </location>
</feature>
<dbReference type="PROSITE" id="PS00108">
    <property type="entry name" value="PROTEIN_KINASE_ST"/>
    <property type="match status" value="1"/>
</dbReference>
<keyword evidence="3" id="KW-0547">Nucleotide-binding</keyword>
<dbReference type="GO" id="GO:0005524">
    <property type="term" value="F:ATP binding"/>
    <property type="evidence" value="ECO:0007669"/>
    <property type="project" value="UniProtKB-KW"/>
</dbReference>
<feature type="region of interest" description="Disordered" evidence="6">
    <location>
        <begin position="517"/>
        <end position="572"/>
    </location>
</feature>
<feature type="compositionally biased region" description="Acidic residues" evidence="6">
    <location>
        <begin position="1"/>
        <end position="11"/>
    </location>
</feature>
<feature type="compositionally biased region" description="Polar residues" evidence="6">
    <location>
        <begin position="164"/>
        <end position="179"/>
    </location>
</feature>
<dbReference type="InterPro" id="IPR008271">
    <property type="entry name" value="Ser/Thr_kinase_AS"/>
</dbReference>
<feature type="compositionally biased region" description="Basic and acidic residues" evidence="6">
    <location>
        <begin position="141"/>
        <end position="156"/>
    </location>
</feature>
<reference evidence="8" key="2">
    <citation type="submission" date="2017-05" db="UniProtKB">
        <authorList>
            <consortium name="EnsemblMetazoa"/>
        </authorList>
    </citation>
    <scope>IDENTIFICATION</scope>
</reference>
<feature type="region of interest" description="Disordered" evidence="6">
    <location>
        <begin position="127"/>
        <end position="303"/>
    </location>
</feature>
<evidence type="ECO:0000256" key="5">
    <source>
        <dbReference type="ARBA" id="ARBA00022840"/>
    </source>
</evidence>
<feature type="compositionally biased region" description="Polar residues" evidence="6">
    <location>
        <begin position="81"/>
        <end position="92"/>
    </location>
</feature>
<keyword evidence="1" id="KW-0723">Serine/threonine-protein kinase</keyword>
<protein>
    <recommendedName>
        <fullName evidence="7">Protein kinase domain-containing protein</fullName>
    </recommendedName>
</protein>
<feature type="compositionally biased region" description="Low complexity" evidence="6">
    <location>
        <begin position="250"/>
        <end position="260"/>
    </location>
</feature>
<dbReference type="EnsemblMetazoa" id="XM_019995691.1">
    <property type="protein sequence ID" value="XP_019851250.1"/>
    <property type="gene ID" value="LOC100634854"/>
</dbReference>
<sequence length="1829" mass="205460">MAEGEGEEESYFPDHVVEGIDEEASGETDDKLSSLPVDSTSEEEEEESGSYDEGLTGSTPPSNSRLHKMSRRGHKYKTSRKIMSSSSENQSPYRVKDITRAKSADWSESVSTPSDSLIHKRYSLTGEGEEISSELCQVSLCDKKRKEKSRQMERNVKSAINHPEMSTSPSSTANYTNTEPPRPSFSSPSPSNPPYPVLAHSHSSPPPSSHPPPSHPPSHPPPSHSPLPPPSSPPALPPPSPSHPPPPSYSPSSPSPLSYNVPPPSSYPLPPPNQSPSVDTSLYPPPIDPHYLPTGDSPVLYPLPHLSPETYSSKLSSSPYPSKLGKVGSPNPMLSPGIPSHMRPSFSYTTDNIIPYYSLSSLSHAPPGVSIERSQSDAQLSLTLSSSSSHSMHCPPDRKQFYRNFSKRLKMIAKRQQQSSTQPGHIPRQHSEDLNAKNPFGPDNEQLRMELRAYLNNHTLEDQEEADYQLQCESGSILYRIIHYSFSSDSTLSGYFRGLSESAKSLPAQLNELKRGSLRRRKMMPLQENKEEEEEVEEKGEEEEGDETPLTSINNPSVRWEDGGGETEGEDEYGPQTLIQQESNDSDALSVEFSFDNFLSEEQLQAIEDVDSLLSDLERVELLYASSKRVVDKQYQQLPFKRRRAALVLWLKITEGLAKHLVNLSKWFGVIVNPVRRSEDDLIPCNVEPGTPSRQGSGGSGGNPPLPTPPLFTSDISVDPEESLSLSALSFASSFFQTQNSISSSRGTLQRLFSSRNIYSIDEERVSSKGYSRFVDQVLKRKSLDWLIEKLIKSIKPILKTAKEAMKQLEVEEDKSEDSDNEDNSSFLERLSPFRLIHFGGVSTPGPAQMKRASSVAPKCWNDEFQDMNLPPFAEQYLRLTRVPLDIMQESMRLRTEVNKSPTPYSVGMLVQESCVTLKKAVRVRKFYRSKVRLLIANDPSGAELVDNDMACYEKHLQSVLQLYFSYVERLVQVSSTDRNLLESQWEITKDICNDISTGEIEAGLRFCSMASQLIENLEVDLKSRIDDCCDKLHEHSNNLDDPDERKHAFIELCREFKSIIQKSRESSMKGLGFSKTLMTDLEIAAEFSITCTREVLLQSLASSDHHQVIIPQYHACMLFVPHNIADNQQEIQKLLGVSFGHPVVEVGGPGGHSHRHSVHYNDSYLLFVKFSAAGDSIPIWTGEKINLTLSAETIVSISEMQVEGIKLVVNDSSRLERNQMSFLRCMGTNVEITNKRTSSHHSVAERINELKLVLCHFGHTIIEIVERVSGNLSLEEISEREDLLQQYLPTMHACYNFGFEYIQDLSRLFGDEYIHQKLGAEMLHFSQQWIVFATTKCIRGHGKQPRWAVLGLEFILLSCSPRMLSTISPSRYENVKKQMERCLDHVIGEVPLLSSNTFSEAYTSPQYIGGWTRQKSRMKKSGNSLSRTPVIEERDEFDAGADSSGIDSPVLSGDISFAASEPLYSLPKSPPTTMLIPKMDRGDSVAVYSSPLSHTPSQEVPPPVNQRQIKFKTIEEECKRIDKVRDDELRVKRIIGRVTERSGASVFELSRLTDLKQSHFTWRRGRKLGEGQFGVVYECINLDRGEVQAVKMISLKEKSHNTVRDILSEVGVFQSINHKNIVHFHGVEIHDTDLYLFMEYCNQGTLWGAAKQGLEERMIRLYTRDLLRAVDVLHDRGIVHRDIKGANIFLSDDSVKLGDFGLSVQLHNVNKTAPQEIKHQRGTIPYMSPEVVLMQDMGRPMDIWAVGCVVVEMFTSKRPWIELEDNAMAIMFQLGNKKSPSYPAEKMNDEMIDFLDLCFETDPKQRAVASKLLSHSFVKVMDSCDDNS</sequence>
<keyword evidence="4" id="KW-0418">Kinase</keyword>
<dbReference type="InterPro" id="IPR045801">
    <property type="entry name" value="MEKK4_N"/>
</dbReference>
<feature type="region of interest" description="Disordered" evidence="6">
    <location>
        <begin position="414"/>
        <end position="443"/>
    </location>
</feature>
<feature type="compositionally biased region" description="Acidic residues" evidence="6">
    <location>
        <begin position="530"/>
        <end position="547"/>
    </location>
</feature>
<evidence type="ECO:0000256" key="4">
    <source>
        <dbReference type="ARBA" id="ARBA00022777"/>
    </source>
</evidence>
<keyword evidence="5" id="KW-0067">ATP-binding</keyword>
<evidence type="ECO:0000259" key="7">
    <source>
        <dbReference type="PROSITE" id="PS50011"/>
    </source>
</evidence>
<organism evidence="8">
    <name type="scientific">Amphimedon queenslandica</name>
    <name type="common">Sponge</name>
    <dbReference type="NCBI Taxonomy" id="400682"/>
    <lineage>
        <taxon>Eukaryota</taxon>
        <taxon>Metazoa</taxon>
        <taxon>Porifera</taxon>
        <taxon>Demospongiae</taxon>
        <taxon>Heteroscleromorpha</taxon>
        <taxon>Haplosclerida</taxon>
        <taxon>Niphatidae</taxon>
        <taxon>Amphimedon</taxon>
    </lineage>
</organism>
<evidence type="ECO:0000256" key="2">
    <source>
        <dbReference type="ARBA" id="ARBA00022679"/>
    </source>
</evidence>
<dbReference type="GO" id="GO:0000165">
    <property type="term" value="P:MAPK cascade"/>
    <property type="evidence" value="ECO:0007669"/>
    <property type="project" value="InterPro"/>
</dbReference>
<dbReference type="STRING" id="400682.A0A1X7V1V5"/>
<dbReference type="PANTHER" id="PTHR11584:SF369">
    <property type="entry name" value="MITOGEN-ACTIVATED PROTEIN KINASE KINASE KINASE 19-RELATED"/>
    <property type="match status" value="1"/>
</dbReference>
<dbReference type="Pfam" id="PF00069">
    <property type="entry name" value="Pkinase"/>
    <property type="match status" value="1"/>
</dbReference>
<dbReference type="Proteomes" id="UP000007879">
    <property type="component" value="Unassembled WGS sequence"/>
</dbReference>
<accession>A0A1X7V1V5</accession>
<feature type="compositionally biased region" description="Acidic residues" evidence="6">
    <location>
        <begin position="563"/>
        <end position="572"/>
    </location>
</feature>
<keyword evidence="9" id="KW-1185">Reference proteome</keyword>
<dbReference type="InParanoid" id="A0A1X7V1V5"/>
<dbReference type="InterPro" id="IPR011009">
    <property type="entry name" value="Kinase-like_dom_sf"/>
</dbReference>
<feature type="domain" description="Protein kinase" evidence="7">
    <location>
        <begin position="1563"/>
        <end position="1819"/>
    </location>
</feature>
<dbReference type="OrthoDB" id="1043025at2759"/>
<evidence type="ECO:0000313" key="9">
    <source>
        <dbReference type="Proteomes" id="UP000007879"/>
    </source>
</evidence>
<evidence type="ECO:0000256" key="3">
    <source>
        <dbReference type="ARBA" id="ARBA00022741"/>
    </source>
</evidence>
<feature type="compositionally biased region" description="Pro residues" evidence="6">
    <location>
        <begin position="261"/>
        <end position="274"/>
    </location>
</feature>
<feature type="region of interest" description="Disordered" evidence="6">
    <location>
        <begin position="1"/>
        <end position="96"/>
    </location>
</feature>
<dbReference type="PANTHER" id="PTHR11584">
    <property type="entry name" value="SERINE/THREONINE PROTEIN KINASE"/>
    <property type="match status" value="1"/>
</dbReference>
<feature type="compositionally biased region" description="Basic residues" evidence="6">
    <location>
        <begin position="65"/>
        <end position="80"/>
    </location>
</feature>
<dbReference type="Gene3D" id="1.10.510.10">
    <property type="entry name" value="Transferase(Phosphotransferase) domain 1"/>
    <property type="match status" value="1"/>
</dbReference>
<evidence type="ECO:0000313" key="8">
    <source>
        <dbReference type="EnsemblMetazoa" id="Aqu2.1.33552_001"/>
    </source>
</evidence>
<dbReference type="eggNOG" id="KOG4645">
    <property type="taxonomic scope" value="Eukaryota"/>
</dbReference>
<keyword evidence="2" id="KW-0808">Transferase</keyword>
<evidence type="ECO:0000256" key="1">
    <source>
        <dbReference type="ARBA" id="ARBA00022527"/>
    </source>
</evidence>
<reference evidence="9" key="1">
    <citation type="journal article" date="2010" name="Nature">
        <title>The Amphimedon queenslandica genome and the evolution of animal complexity.</title>
        <authorList>
            <person name="Srivastava M."/>
            <person name="Simakov O."/>
            <person name="Chapman J."/>
            <person name="Fahey B."/>
            <person name="Gauthier M.E."/>
            <person name="Mitros T."/>
            <person name="Richards G.S."/>
            <person name="Conaco C."/>
            <person name="Dacre M."/>
            <person name="Hellsten U."/>
            <person name="Larroux C."/>
            <person name="Putnam N.H."/>
            <person name="Stanke M."/>
            <person name="Adamska M."/>
            <person name="Darling A."/>
            <person name="Degnan S.M."/>
            <person name="Oakley T.H."/>
            <person name="Plachetzki D.C."/>
            <person name="Zhai Y."/>
            <person name="Adamski M."/>
            <person name="Calcino A."/>
            <person name="Cummins S.F."/>
            <person name="Goodstein D.M."/>
            <person name="Harris C."/>
            <person name="Jackson D.J."/>
            <person name="Leys S.P."/>
            <person name="Shu S."/>
            <person name="Woodcroft B.J."/>
            <person name="Vervoort M."/>
            <person name="Kosik K.S."/>
            <person name="Manning G."/>
            <person name="Degnan B.M."/>
            <person name="Rokhsar D.S."/>
        </authorList>
    </citation>
    <scope>NUCLEOTIDE SEQUENCE [LARGE SCALE GENOMIC DNA]</scope>
</reference>